<dbReference type="EMBL" id="QXEC01000005">
    <property type="protein sequence ID" value="RIV39766.1"/>
    <property type="molecule type" value="Genomic_DNA"/>
</dbReference>
<name>A0A418MXM3_9ACTN</name>
<keyword evidence="2" id="KW-1185">Reference proteome</keyword>
<reference evidence="1 2" key="1">
    <citation type="submission" date="2018-08" db="EMBL/GenBank/DDBJ databases">
        <title>Jishengella sp. nov., isolated from a root of Azadirachta indica A. Juss. var. siamensis Valenton.</title>
        <authorList>
            <person name="Kuncharoen N."/>
            <person name="Tanasupawat S."/>
            <person name="Kudo T."/>
            <person name="Ohkuma M."/>
        </authorList>
    </citation>
    <scope>NUCLEOTIDE SEQUENCE [LARGE SCALE GENOMIC DNA]</scope>
    <source>
        <strain evidence="1 2">AZ1-13</strain>
    </source>
</reference>
<evidence type="ECO:0000313" key="2">
    <source>
        <dbReference type="Proteomes" id="UP000283832"/>
    </source>
</evidence>
<proteinExistence type="predicted"/>
<organism evidence="1 2">
    <name type="scientific">Micromonospora radicis</name>
    <dbReference type="NCBI Taxonomy" id="1894971"/>
    <lineage>
        <taxon>Bacteria</taxon>
        <taxon>Bacillati</taxon>
        <taxon>Actinomycetota</taxon>
        <taxon>Actinomycetes</taxon>
        <taxon>Micromonosporales</taxon>
        <taxon>Micromonosporaceae</taxon>
        <taxon>Micromonospora</taxon>
    </lineage>
</organism>
<accession>A0A418MXM3</accession>
<dbReference type="Proteomes" id="UP000283832">
    <property type="component" value="Unassembled WGS sequence"/>
</dbReference>
<protein>
    <submittedName>
        <fullName evidence="1">Uncharacterized protein</fullName>
    </submittedName>
</protein>
<gene>
    <name evidence="1" type="ORF">D2L64_08165</name>
</gene>
<evidence type="ECO:0000313" key="1">
    <source>
        <dbReference type="EMBL" id="RIV39766.1"/>
    </source>
</evidence>
<dbReference type="AlphaFoldDB" id="A0A418MXM3"/>
<sequence>MPALDVNLSRFRFSPPIDLDIAGEMYDFHSGKPTNLKLSFLINQFVHSYTLLYIVPCAEVPRTVVLVTSDKERLKRLLAFWLEDIAQLFEHAAISDQSDFIRKWDKVKKEHTFDGKLEPSDRLAEWGFATREEIDDAISRYDKTSSVGDLSEALRTLREAMENYFD</sequence>
<comment type="caution">
    <text evidence="1">The sequence shown here is derived from an EMBL/GenBank/DDBJ whole genome shotgun (WGS) entry which is preliminary data.</text>
</comment>